<feature type="transmembrane region" description="Helical" evidence="12">
    <location>
        <begin position="261"/>
        <end position="281"/>
    </location>
</feature>
<name>A0A2P8AK12_9PEZI</name>
<dbReference type="GO" id="GO:0000009">
    <property type="term" value="F:alpha-1,6-mannosyltransferase activity"/>
    <property type="evidence" value="ECO:0007669"/>
    <property type="project" value="InterPro"/>
</dbReference>
<dbReference type="PANTHER" id="PTHR12468:SF2">
    <property type="entry name" value="GPI MANNOSYLTRANSFERASE 2"/>
    <property type="match status" value="1"/>
</dbReference>
<dbReference type="Pfam" id="PF04188">
    <property type="entry name" value="Mannosyl_trans2"/>
    <property type="match status" value="1"/>
</dbReference>
<keyword evidence="10 12" id="KW-1133">Transmembrane helix</keyword>
<sequence>MATSHLPRRSADLTSILSLFVAWKAVLLLVVAASPGPGYDTSSELMLFDQLDTSKDARGFVSRILLRLVRWDSVYFVNIAHRGYLYEQEWAFGRGFMFLTGQLAKVLPASFLPSPLLQQALAGSVIAHLAHALTCVFLYELTFRALPANARDRRQIARVAACLHVLSPAGIFLSAPYTESLFACLNLFGMLCLALTSEKSENFLGRVSHSLCFAAAGVSFALASTVRSNGVLSALALAVLCLPAVRGFLSQPFNGRDTSTLMSGAVGVAVTAVGTIAPQYVAYRYYCTGEVSHPRPWCSAMPPSIYSFVQKHYWGNGFLAYWTFSNSPLFLIAAPTLMLLFSTAYMILFGQWPLAITKPAGEKGSGESQGQTGGNGMILRALAAPQLLLSVLCLTSFHVQIVNRISSGYPVWYIALAMFIVDKGERQVGDLTTTGLVFSVTSRTLCSTGNQKGLVRVMMLYGIIQAGLYASFLPPA</sequence>
<evidence type="ECO:0000256" key="2">
    <source>
        <dbReference type="ARBA" id="ARBA00004687"/>
    </source>
</evidence>
<evidence type="ECO:0000256" key="11">
    <source>
        <dbReference type="ARBA" id="ARBA00023136"/>
    </source>
</evidence>
<keyword evidence="8 12" id="KW-0812">Transmembrane</keyword>
<evidence type="ECO:0000256" key="10">
    <source>
        <dbReference type="ARBA" id="ARBA00022989"/>
    </source>
</evidence>
<evidence type="ECO:0000256" key="1">
    <source>
        <dbReference type="ARBA" id="ARBA00004477"/>
    </source>
</evidence>
<evidence type="ECO:0000256" key="6">
    <source>
        <dbReference type="ARBA" id="ARBA00022676"/>
    </source>
</evidence>
<comment type="caution">
    <text evidence="13">The sequence shown here is derived from an EMBL/GenBank/DDBJ whole genome shotgun (WGS) entry which is preliminary data.</text>
</comment>
<dbReference type="PANTHER" id="PTHR12468">
    <property type="entry name" value="GPI MANNOSYLTRANSFERASE 2"/>
    <property type="match status" value="1"/>
</dbReference>
<comment type="similarity">
    <text evidence="3 12">Belongs to the PIGV family.</text>
</comment>
<dbReference type="InterPro" id="IPR007315">
    <property type="entry name" value="PIG-V/Gpi18"/>
</dbReference>
<evidence type="ECO:0000256" key="4">
    <source>
        <dbReference type="ARBA" id="ARBA00013795"/>
    </source>
</evidence>
<keyword evidence="6 12" id="KW-0328">Glycosyltransferase</keyword>
<keyword evidence="14" id="KW-1185">Reference proteome</keyword>
<dbReference type="GO" id="GO:0006506">
    <property type="term" value="P:GPI anchor biosynthetic process"/>
    <property type="evidence" value="ECO:0007669"/>
    <property type="project" value="UniProtKB-UniPathway"/>
</dbReference>
<proteinExistence type="inferred from homology"/>
<evidence type="ECO:0000256" key="9">
    <source>
        <dbReference type="ARBA" id="ARBA00022824"/>
    </source>
</evidence>
<dbReference type="GO" id="GO:0005789">
    <property type="term" value="C:endoplasmic reticulum membrane"/>
    <property type="evidence" value="ECO:0007669"/>
    <property type="project" value="UniProtKB-SubCell"/>
</dbReference>
<keyword evidence="5 12" id="KW-0337">GPI-anchor biosynthesis</keyword>
<comment type="subcellular location">
    <subcellularLocation>
        <location evidence="1 12">Endoplasmic reticulum membrane</location>
        <topology evidence="1 12">Multi-pass membrane protein</topology>
    </subcellularLocation>
</comment>
<dbReference type="EC" id="2.4.1.-" evidence="12"/>
<dbReference type="AlphaFoldDB" id="A0A2P8AK12"/>
<gene>
    <name evidence="13" type="ORF">B9Z65_968</name>
</gene>
<dbReference type="GO" id="GO:0004376">
    <property type="term" value="F:GPI mannosyltransferase activity"/>
    <property type="evidence" value="ECO:0007669"/>
    <property type="project" value="InterPro"/>
</dbReference>
<evidence type="ECO:0000256" key="3">
    <source>
        <dbReference type="ARBA" id="ARBA00008698"/>
    </source>
</evidence>
<feature type="transmembrane region" description="Helical" evidence="12">
    <location>
        <begin position="453"/>
        <end position="472"/>
    </location>
</feature>
<comment type="pathway">
    <text evidence="2 12">Glycolipid biosynthesis; glycosylphosphatidylinositol-anchor biosynthesis.</text>
</comment>
<feature type="transmembrane region" description="Helical" evidence="12">
    <location>
        <begin position="12"/>
        <end position="33"/>
    </location>
</feature>
<dbReference type="GO" id="GO:0031501">
    <property type="term" value="C:mannosyltransferase complex"/>
    <property type="evidence" value="ECO:0007669"/>
    <property type="project" value="TreeGrafter"/>
</dbReference>
<dbReference type="Proteomes" id="UP000243723">
    <property type="component" value="Unassembled WGS sequence"/>
</dbReference>
<feature type="transmembrane region" description="Helical" evidence="12">
    <location>
        <begin position="120"/>
        <end position="143"/>
    </location>
</feature>
<reference evidence="13 14" key="1">
    <citation type="submission" date="2017-05" db="EMBL/GenBank/DDBJ databases">
        <title>Draft genome sequence of Elsinoe australis.</title>
        <authorList>
            <person name="Cheng Q."/>
        </authorList>
    </citation>
    <scope>NUCLEOTIDE SEQUENCE [LARGE SCALE GENOMIC DNA]</scope>
    <source>
        <strain evidence="13 14">NL1</strain>
    </source>
</reference>
<comment type="function">
    <text evidence="12">Mannosyltransferase involved in glycosylphosphatidylinositol-anchor biosynthesis.</text>
</comment>
<organism evidence="13 14">
    <name type="scientific">Elsinoe australis</name>
    <dbReference type="NCBI Taxonomy" id="40998"/>
    <lineage>
        <taxon>Eukaryota</taxon>
        <taxon>Fungi</taxon>
        <taxon>Dikarya</taxon>
        <taxon>Ascomycota</taxon>
        <taxon>Pezizomycotina</taxon>
        <taxon>Dothideomycetes</taxon>
        <taxon>Dothideomycetidae</taxon>
        <taxon>Myriangiales</taxon>
        <taxon>Elsinoaceae</taxon>
        <taxon>Elsinoe</taxon>
    </lineage>
</organism>
<keyword evidence="11 12" id="KW-0472">Membrane</keyword>
<keyword evidence="9 12" id="KW-0256">Endoplasmic reticulum</keyword>
<evidence type="ECO:0000256" key="8">
    <source>
        <dbReference type="ARBA" id="ARBA00022692"/>
    </source>
</evidence>
<dbReference type="OrthoDB" id="10252502at2759"/>
<evidence type="ECO:0000256" key="7">
    <source>
        <dbReference type="ARBA" id="ARBA00022679"/>
    </source>
</evidence>
<protein>
    <recommendedName>
        <fullName evidence="4 12">GPI mannosyltransferase 2</fullName>
        <ecNumber evidence="12">2.4.1.-</ecNumber>
    </recommendedName>
</protein>
<keyword evidence="7 12" id="KW-0808">Transferase</keyword>
<evidence type="ECO:0000313" key="14">
    <source>
        <dbReference type="Proteomes" id="UP000243723"/>
    </source>
</evidence>
<comment type="caution">
    <text evidence="12">Lacks conserved residue(s) required for the propagation of feature annotation.</text>
</comment>
<dbReference type="STRING" id="40998.A0A2P8AK12"/>
<feature type="transmembrane region" description="Helical" evidence="12">
    <location>
        <begin position="230"/>
        <end position="249"/>
    </location>
</feature>
<evidence type="ECO:0000256" key="12">
    <source>
        <dbReference type="RuleBase" id="RU363112"/>
    </source>
</evidence>
<feature type="transmembrane region" description="Helical" evidence="12">
    <location>
        <begin position="329"/>
        <end position="348"/>
    </location>
</feature>
<accession>A0A2P8AK12</accession>
<evidence type="ECO:0000256" key="5">
    <source>
        <dbReference type="ARBA" id="ARBA00022502"/>
    </source>
</evidence>
<dbReference type="UniPathway" id="UPA00196"/>
<feature type="transmembrane region" description="Helical" evidence="12">
    <location>
        <begin position="155"/>
        <end position="174"/>
    </location>
</feature>
<evidence type="ECO:0000313" key="13">
    <source>
        <dbReference type="EMBL" id="PSK60818.1"/>
    </source>
</evidence>
<dbReference type="EMBL" id="NHZQ01000003">
    <property type="protein sequence ID" value="PSK60818.1"/>
    <property type="molecule type" value="Genomic_DNA"/>
</dbReference>